<evidence type="ECO:0000256" key="1">
    <source>
        <dbReference type="SAM" id="SignalP"/>
    </source>
</evidence>
<gene>
    <name evidence="3" type="ORF">QE369_002323</name>
    <name evidence="2" type="ORF">QE408_002999</name>
</gene>
<protein>
    <submittedName>
        <fullName evidence="3">Secreted Zn-dependent protease</fullName>
    </submittedName>
</protein>
<dbReference type="AlphaFoldDB" id="A0AAJ2BFS0"/>
<accession>A0AAJ2BFS0</accession>
<proteinExistence type="predicted"/>
<dbReference type="Pfam" id="PF06037">
    <property type="entry name" value="DUF922"/>
    <property type="match status" value="1"/>
</dbReference>
<evidence type="ECO:0000313" key="4">
    <source>
        <dbReference type="Proteomes" id="UP001224781"/>
    </source>
</evidence>
<sequence>MKQLRPVCRALLAGALLLPILERPAVAETISTKTYSYFTVGGKTAEDLDRELSLRGPMTKSTGFRHPGATEIKFGGELTYVEKNGRCGVGTVKVTLHTKILLPRWSNRRRTNADLALIWDTLAADIKRHEERHAEIARGYARDLDQKLRALRPQSNCDTMQKMVADVSQQVMDAHDKDQVRFDKIESKNFDARMTRLLKNRIQQRAGSQ</sequence>
<dbReference type="EMBL" id="JAVIZC010000003">
    <property type="protein sequence ID" value="MDR6102126.1"/>
    <property type="molecule type" value="Genomic_DNA"/>
</dbReference>
<comment type="caution">
    <text evidence="3">The sequence shown here is derived from an EMBL/GenBank/DDBJ whole genome shotgun (WGS) entry which is preliminary data.</text>
</comment>
<dbReference type="PIRSF" id="PIRSF010521">
    <property type="entry name" value="DUF922_bac"/>
    <property type="match status" value="1"/>
</dbReference>
<name>A0AAJ2BFS0_9HYPH</name>
<evidence type="ECO:0000313" key="3">
    <source>
        <dbReference type="EMBL" id="MDR6102126.1"/>
    </source>
</evidence>
<evidence type="ECO:0000313" key="5">
    <source>
        <dbReference type="Proteomes" id="UP001255601"/>
    </source>
</evidence>
<feature type="chain" id="PRO_5042540925" evidence="1">
    <location>
        <begin position="28"/>
        <end position="209"/>
    </location>
</feature>
<organism evidence="3 5">
    <name type="scientific">Agrobacterium larrymoorei</name>
    <dbReference type="NCBI Taxonomy" id="160699"/>
    <lineage>
        <taxon>Bacteria</taxon>
        <taxon>Pseudomonadati</taxon>
        <taxon>Pseudomonadota</taxon>
        <taxon>Alphaproteobacteria</taxon>
        <taxon>Hyphomicrobiales</taxon>
        <taxon>Rhizobiaceae</taxon>
        <taxon>Rhizobium/Agrobacterium group</taxon>
        <taxon>Agrobacterium</taxon>
    </lineage>
</organism>
<feature type="signal peptide" evidence="1">
    <location>
        <begin position="1"/>
        <end position="27"/>
    </location>
</feature>
<keyword evidence="3" id="KW-0378">Hydrolase</keyword>
<dbReference type="GO" id="GO:0008233">
    <property type="term" value="F:peptidase activity"/>
    <property type="evidence" value="ECO:0007669"/>
    <property type="project" value="UniProtKB-KW"/>
</dbReference>
<dbReference type="GO" id="GO:0006508">
    <property type="term" value="P:proteolysis"/>
    <property type="evidence" value="ECO:0007669"/>
    <property type="project" value="UniProtKB-KW"/>
</dbReference>
<dbReference type="EMBL" id="JAUTBL010000002">
    <property type="protein sequence ID" value="MDQ1185856.1"/>
    <property type="molecule type" value="Genomic_DNA"/>
</dbReference>
<keyword evidence="3" id="KW-0645">Protease</keyword>
<dbReference type="Proteomes" id="UP001255601">
    <property type="component" value="Unassembled WGS sequence"/>
</dbReference>
<reference evidence="3" key="1">
    <citation type="submission" date="2023-08" db="EMBL/GenBank/DDBJ databases">
        <title>Functional and genomic diversity of the sorghum phyllosphere microbiome.</title>
        <authorList>
            <person name="Shade A."/>
        </authorList>
    </citation>
    <scope>NUCLEOTIDE SEQUENCE</scope>
    <source>
        <strain evidence="3">SORGH_AS_0974</strain>
        <strain evidence="2 4">SORGH_AS_1126</strain>
    </source>
</reference>
<keyword evidence="1" id="KW-0732">Signal</keyword>
<dbReference type="InterPro" id="IPR010321">
    <property type="entry name" value="DUF922"/>
</dbReference>
<dbReference type="RefSeq" id="WP_306932417.1">
    <property type="nucleotide sequence ID" value="NZ_JAUTBL010000002.1"/>
</dbReference>
<evidence type="ECO:0000313" key="2">
    <source>
        <dbReference type="EMBL" id="MDQ1185856.1"/>
    </source>
</evidence>
<keyword evidence="4" id="KW-1185">Reference proteome</keyword>
<dbReference type="Proteomes" id="UP001224781">
    <property type="component" value="Unassembled WGS sequence"/>
</dbReference>